<feature type="compositionally biased region" description="Low complexity" evidence="1">
    <location>
        <begin position="1015"/>
        <end position="1025"/>
    </location>
</feature>
<organism evidence="2 3">
    <name type="scientific">Emiliania huxleyi (strain CCMP1516)</name>
    <dbReference type="NCBI Taxonomy" id="280463"/>
    <lineage>
        <taxon>Eukaryota</taxon>
        <taxon>Haptista</taxon>
        <taxon>Haptophyta</taxon>
        <taxon>Prymnesiophyceae</taxon>
        <taxon>Isochrysidales</taxon>
        <taxon>Noelaerhabdaceae</taxon>
        <taxon>Emiliania</taxon>
    </lineage>
</organism>
<reference evidence="2" key="2">
    <citation type="submission" date="2024-10" db="UniProtKB">
        <authorList>
            <consortium name="EnsemblProtists"/>
        </authorList>
    </citation>
    <scope>IDENTIFICATION</scope>
</reference>
<dbReference type="GeneID" id="17267874"/>
<evidence type="ECO:0000313" key="2">
    <source>
        <dbReference type="EnsemblProtists" id="EOD22327"/>
    </source>
</evidence>
<proteinExistence type="predicted"/>
<feature type="region of interest" description="Disordered" evidence="1">
    <location>
        <begin position="458"/>
        <end position="482"/>
    </location>
</feature>
<protein>
    <recommendedName>
        <fullName evidence="4">Fanconi Anaemia group E protein C-terminal domain-containing protein</fullName>
    </recommendedName>
</protein>
<dbReference type="EnsemblProtists" id="EOD22327">
    <property type="protein sequence ID" value="EOD22327"/>
    <property type="gene ID" value="EMIHUDRAFT_450765"/>
</dbReference>
<dbReference type="KEGG" id="ehx:EMIHUDRAFT_450765"/>
<feature type="compositionally biased region" description="Low complexity" evidence="1">
    <location>
        <begin position="1053"/>
        <end position="1068"/>
    </location>
</feature>
<name>A0A0D3JFP2_EMIH1</name>
<dbReference type="HOGENOM" id="CLU_288113_0_0_1"/>
<evidence type="ECO:0000313" key="3">
    <source>
        <dbReference type="Proteomes" id="UP000013827"/>
    </source>
</evidence>
<dbReference type="Proteomes" id="UP000013827">
    <property type="component" value="Unassembled WGS sequence"/>
</dbReference>
<dbReference type="PaxDb" id="2903-EOD22327"/>
<dbReference type="RefSeq" id="XP_005774756.1">
    <property type="nucleotide sequence ID" value="XM_005774699.1"/>
</dbReference>
<evidence type="ECO:0008006" key="4">
    <source>
        <dbReference type="Google" id="ProtNLM"/>
    </source>
</evidence>
<keyword evidence="3" id="KW-1185">Reference proteome</keyword>
<sequence length="1068" mass="107263">MSFFRGIGTRLPQAFGAMDLDELEGPLDEALRRAPGLLQHPCTRAAATRALLARLPCEEARGARSIAALLSAHGERSLEVSTEIFAVLPLLDAPACREVLGHLPTLVGGSDAEADGMMEAARAVMAADRSLLVPAIGALSEASLPASHAHELARLAAAALPLADESDLPTLVRTLVGCLSARSAGRVLRALRSALGPVSSQTVVGHALRVSTPAVSSLLRLCASSPPLSRGHHTVAADGATGTGVRILSLLCAQRPLALVEHGAALYEALLQAGGGGGGALSSSQLSLLVYLQKHLFGGRTQAAPNPGDAVAGGGGGGALSVALCLAEAMIECTGPEPRAAPLARGADAGAGWLLVRRHLALLAPPEAAAREPHSLRAASALLNCAAAAAALVDPRGGAEVAWGASRLTFGVPPADAALEAAFRAEMAVERPSTAPAATGEEGGGDVAMLGEAGRAAGGSALAGEGPEADGGAESGVPTARRPSAGSIARLATLATAAASLLGGQLAACGANTLLPGIRSCGAVASRSLAPEFVEALRQRLYLESLAATAERRLAELAAPRHAPGAPKRARSPVPSTAAAAAATFRDEVCALRSLASAGATLPPRMLAAALSSLVPLCGRDVAYGHGGCDRAASARGMPLHARTEAERKAAAGAPSGGGRQGAEGVYRRSVEALVRGYQLLCRILDGERLVRGVDTLEESLSGTVPPSTDVRSIAAGRDGSNTTLAAWASQLSAQATSLSEPHAAVAALLAARALAPTPNEEGAAGGRGASSPCARANRALQRAAITCLRAVYPLRRAELARLLPPLPQEVARSPATAAAMSAALRCPSARRNAALCGLMQAATAAGSTRAASRPRREPVPLLSGGGVHAGLLLCAAHVTAAARAAIPLVATSLQRSAAFAARLYALGADALSLLALAVRAESAGRRPSGEAGAACAVCAQLLAVSRELLLACVDARCQPGVSVSRSALSPPLAGATCLARQARRFASGLKRDGEAACAPPHREAEAEAEAEIGEAAAADPGGAPRTNRRATGSRGQQPAAKRRSSRVGGRGATTARSSTAGARRALL</sequence>
<feature type="region of interest" description="Disordered" evidence="1">
    <location>
        <begin position="1015"/>
        <end position="1068"/>
    </location>
</feature>
<reference evidence="3" key="1">
    <citation type="journal article" date="2013" name="Nature">
        <title>Pan genome of the phytoplankton Emiliania underpins its global distribution.</title>
        <authorList>
            <person name="Read B.A."/>
            <person name="Kegel J."/>
            <person name="Klute M.J."/>
            <person name="Kuo A."/>
            <person name="Lefebvre S.C."/>
            <person name="Maumus F."/>
            <person name="Mayer C."/>
            <person name="Miller J."/>
            <person name="Monier A."/>
            <person name="Salamov A."/>
            <person name="Young J."/>
            <person name="Aguilar M."/>
            <person name="Claverie J.M."/>
            <person name="Frickenhaus S."/>
            <person name="Gonzalez K."/>
            <person name="Herman E.K."/>
            <person name="Lin Y.C."/>
            <person name="Napier J."/>
            <person name="Ogata H."/>
            <person name="Sarno A.F."/>
            <person name="Shmutz J."/>
            <person name="Schroeder D."/>
            <person name="de Vargas C."/>
            <person name="Verret F."/>
            <person name="von Dassow P."/>
            <person name="Valentin K."/>
            <person name="Van de Peer Y."/>
            <person name="Wheeler G."/>
            <person name="Dacks J.B."/>
            <person name="Delwiche C.F."/>
            <person name="Dyhrman S.T."/>
            <person name="Glockner G."/>
            <person name="John U."/>
            <person name="Richards T."/>
            <person name="Worden A.Z."/>
            <person name="Zhang X."/>
            <person name="Grigoriev I.V."/>
            <person name="Allen A.E."/>
            <person name="Bidle K."/>
            <person name="Borodovsky M."/>
            <person name="Bowler C."/>
            <person name="Brownlee C."/>
            <person name="Cock J.M."/>
            <person name="Elias M."/>
            <person name="Gladyshev V.N."/>
            <person name="Groth M."/>
            <person name="Guda C."/>
            <person name="Hadaegh A."/>
            <person name="Iglesias-Rodriguez M.D."/>
            <person name="Jenkins J."/>
            <person name="Jones B.M."/>
            <person name="Lawson T."/>
            <person name="Leese F."/>
            <person name="Lindquist E."/>
            <person name="Lobanov A."/>
            <person name="Lomsadze A."/>
            <person name="Malik S.B."/>
            <person name="Marsh M.E."/>
            <person name="Mackinder L."/>
            <person name="Mock T."/>
            <person name="Mueller-Roeber B."/>
            <person name="Pagarete A."/>
            <person name="Parker M."/>
            <person name="Probert I."/>
            <person name="Quesneville H."/>
            <person name="Raines C."/>
            <person name="Rensing S.A."/>
            <person name="Riano-Pachon D.M."/>
            <person name="Richier S."/>
            <person name="Rokitta S."/>
            <person name="Shiraiwa Y."/>
            <person name="Soanes D.M."/>
            <person name="van der Giezen M."/>
            <person name="Wahlund T.M."/>
            <person name="Williams B."/>
            <person name="Wilson W."/>
            <person name="Wolfe G."/>
            <person name="Wurch L.L."/>
        </authorList>
    </citation>
    <scope>NUCLEOTIDE SEQUENCE</scope>
</reference>
<accession>A0A0D3JFP2</accession>
<dbReference type="AlphaFoldDB" id="A0A0D3JFP2"/>
<evidence type="ECO:0000256" key="1">
    <source>
        <dbReference type="SAM" id="MobiDB-lite"/>
    </source>
</evidence>
<feature type="compositionally biased region" description="Low complexity" evidence="1">
    <location>
        <begin position="458"/>
        <end position="476"/>
    </location>
</feature>